<dbReference type="InterPro" id="IPR050495">
    <property type="entry name" value="ATG22/LtaA_families"/>
</dbReference>
<dbReference type="Pfam" id="PF11700">
    <property type="entry name" value="ATG22"/>
    <property type="match status" value="1"/>
</dbReference>
<feature type="transmembrane region" description="Helical" evidence="6">
    <location>
        <begin position="350"/>
        <end position="366"/>
    </location>
</feature>
<evidence type="ECO:0000256" key="2">
    <source>
        <dbReference type="ARBA" id="ARBA00022448"/>
    </source>
</evidence>
<proteinExistence type="predicted"/>
<dbReference type="SUPFAM" id="SSF103473">
    <property type="entry name" value="MFS general substrate transporter"/>
    <property type="match status" value="1"/>
</dbReference>
<dbReference type="Gene3D" id="1.20.1250.20">
    <property type="entry name" value="MFS general substrate transporter like domains"/>
    <property type="match status" value="1"/>
</dbReference>
<feature type="transmembrane region" description="Helical" evidence="6">
    <location>
        <begin position="82"/>
        <end position="101"/>
    </location>
</feature>
<organism evidence="7 8">
    <name type="scientific">Austwickia chelonae NBRC 105200</name>
    <dbReference type="NCBI Taxonomy" id="1184607"/>
    <lineage>
        <taxon>Bacteria</taxon>
        <taxon>Bacillati</taxon>
        <taxon>Actinomycetota</taxon>
        <taxon>Actinomycetes</taxon>
        <taxon>Micrococcales</taxon>
        <taxon>Dermatophilaceae</taxon>
        <taxon>Austwickia</taxon>
    </lineage>
</organism>
<keyword evidence="5 6" id="KW-0472">Membrane</keyword>
<dbReference type="RefSeq" id="WP_006502144.1">
    <property type="nucleotide sequence ID" value="NZ_BAGZ01000005.1"/>
</dbReference>
<sequence length="465" mass="49716">MPSRRLFNRESLAWIGYDLGTNSFHSVVVTFVFSVYLTSSAFGPADANSEALGTGMSIAAIFVALLAPVLGHRSDRANRPVFWLGVNSFVVLCMILSLFFVRPDPSYLWPGIVLLVIATVFAEFASVNHNSLLKRVSTPETVGKISAFGWGSGYLGSIAVLLFLLLAFIQPEQGLFGVTHEDGMHIRASMLFTAAWYTMGMIPVLVVLRKRSPKKNESSSAEQVTPETTAEAPLPKESIIGSYAALGRTLRSLAKDSPNTLYFLIASAIFRDGLVGVFAFGGVIAYGTFGFTSGDVVTFAVVANLTAGLATVSSGILDDKVGPKRLILGSLICMICAGVGIFALHDGGPIVFWVLGLVLCIFVGPAQSASRTLLIRLIPHGREGEIFGLYATTGRALSFIAPAAFTGAIMLGRWIRPQDNSTQYWGILGITAVLLIGLLALVPVKAHRDVLPENGWSPRKTPSAS</sequence>
<feature type="transmembrane region" description="Helical" evidence="6">
    <location>
        <begin position="423"/>
        <end position="442"/>
    </location>
</feature>
<dbReference type="PANTHER" id="PTHR23519:SF1">
    <property type="entry name" value="AUTOPHAGY-RELATED PROTEIN 22"/>
    <property type="match status" value="1"/>
</dbReference>
<evidence type="ECO:0000313" key="7">
    <source>
        <dbReference type="EMBL" id="GAB77392.1"/>
    </source>
</evidence>
<evidence type="ECO:0000256" key="1">
    <source>
        <dbReference type="ARBA" id="ARBA00004127"/>
    </source>
</evidence>
<dbReference type="PANTHER" id="PTHR23519">
    <property type="entry name" value="AUTOPHAGY-RELATED PROTEIN 22"/>
    <property type="match status" value="1"/>
</dbReference>
<feature type="transmembrane region" description="Helical" evidence="6">
    <location>
        <begin position="51"/>
        <end position="70"/>
    </location>
</feature>
<dbReference type="STRING" id="100225.SAMN05421595_1223"/>
<evidence type="ECO:0000256" key="4">
    <source>
        <dbReference type="ARBA" id="ARBA00022989"/>
    </source>
</evidence>
<reference evidence="7 8" key="1">
    <citation type="submission" date="2012-08" db="EMBL/GenBank/DDBJ databases">
        <title>Whole genome shotgun sequence of Austwickia chelonae NBRC 105200.</title>
        <authorList>
            <person name="Yoshida I."/>
            <person name="Hosoyama A."/>
            <person name="Tsuchikane K."/>
            <person name="Katsumata H."/>
            <person name="Ando Y."/>
            <person name="Ohji S."/>
            <person name="Hamada M."/>
            <person name="Tamura T."/>
            <person name="Yamazoe A."/>
            <person name="Yamazaki S."/>
            <person name="Fujita N."/>
        </authorList>
    </citation>
    <scope>NUCLEOTIDE SEQUENCE [LARGE SCALE GENOMIC DNA]</scope>
    <source>
        <strain evidence="7 8">NBRC 105200</strain>
    </source>
</reference>
<protein>
    <submittedName>
        <fullName evidence="7">Putative major facilitator superfamily transporter</fullName>
    </submittedName>
</protein>
<keyword evidence="4 6" id="KW-1133">Transmembrane helix</keyword>
<dbReference type="EMBL" id="BAGZ01000005">
    <property type="protein sequence ID" value="GAB77392.1"/>
    <property type="molecule type" value="Genomic_DNA"/>
</dbReference>
<feature type="transmembrane region" description="Helical" evidence="6">
    <location>
        <begin position="296"/>
        <end position="317"/>
    </location>
</feature>
<name>K6W6D3_9MICO</name>
<feature type="transmembrane region" description="Helical" evidence="6">
    <location>
        <begin position="189"/>
        <end position="208"/>
    </location>
</feature>
<dbReference type="InterPro" id="IPR036259">
    <property type="entry name" value="MFS_trans_sf"/>
</dbReference>
<feature type="transmembrane region" description="Helical" evidence="6">
    <location>
        <begin position="107"/>
        <end position="126"/>
    </location>
</feature>
<keyword evidence="2" id="KW-0813">Transport</keyword>
<feature type="transmembrane region" description="Helical" evidence="6">
    <location>
        <begin position="261"/>
        <end position="284"/>
    </location>
</feature>
<evidence type="ECO:0000313" key="8">
    <source>
        <dbReference type="Proteomes" id="UP000008495"/>
    </source>
</evidence>
<feature type="transmembrane region" description="Helical" evidence="6">
    <location>
        <begin position="147"/>
        <end position="169"/>
    </location>
</feature>
<comment type="subcellular location">
    <subcellularLocation>
        <location evidence="1">Endomembrane system</location>
        <topology evidence="1">Multi-pass membrane protein</topology>
    </subcellularLocation>
</comment>
<gene>
    <name evidence="7" type="ORF">AUCHE_05_03010</name>
</gene>
<accession>K6W6D3</accession>
<keyword evidence="8" id="KW-1185">Reference proteome</keyword>
<evidence type="ECO:0000256" key="3">
    <source>
        <dbReference type="ARBA" id="ARBA00022692"/>
    </source>
</evidence>
<dbReference type="Proteomes" id="UP000008495">
    <property type="component" value="Unassembled WGS sequence"/>
</dbReference>
<dbReference type="InterPro" id="IPR024671">
    <property type="entry name" value="Atg22-like"/>
</dbReference>
<evidence type="ECO:0000256" key="5">
    <source>
        <dbReference type="ARBA" id="ARBA00023136"/>
    </source>
</evidence>
<feature type="transmembrane region" description="Helical" evidence="6">
    <location>
        <begin position="326"/>
        <end position="344"/>
    </location>
</feature>
<feature type="transmembrane region" description="Helical" evidence="6">
    <location>
        <begin position="387"/>
        <end position="411"/>
    </location>
</feature>
<dbReference type="GO" id="GO:0012505">
    <property type="term" value="C:endomembrane system"/>
    <property type="evidence" value="ECO:0007669"/>
    <property type="project" value="UniProtKB-SubCell"/>
</dbReference>
<evidence type="ECO:0000256" key="6">
    <source>
        <dbReference type="SAM" id="Phobius"/>
    </source>
</evidence>
<comment type="caution">
    <text evidence="7">The sequence shown here is derived from an EMBL/GenBank/DDBJ whole genome shotgun (WGS) entry which is preliminary data.</text>
</comment>
<dbReference type="eggNOG" id="COG2270">
    <property type="taxonomic scope" value="Bacteria"/>
</dbReference>
<dbReference type="AlphaFoldDB" id="K6W6D3"/>
<feature type="transmembrane region" description="Helical" evidence="6">
    <location>
        <begin position="12"/>
        <end position="39"/>
    </location>
</feature>
<keyword evidence="3 6" id="KW-0812">Transmembrane</keyword>